<proteinExistence type="predicted"/>
<gene>
    <name evidence="1" type="ORF">RHMOL_Rhmol11G0012400</name>
</gene>
<evidence type="ECO:0000313" key="1">
    <source>
        <dbReference type="EMBL" id="KAI8529918.1"/>
    </source>
</evidence>
<dbReference type="EMBL" id="CM046398">
    <property type="protein sequence ID" value="KAI8529918.1"/>
    <property type="molecule type" value="Genomic_DNA"/>
</dbReference>
<comment type="caution">
    <text evidence="1">The sequence shown here is derived from an EMBL/GenBank/DDBJ whole genome shotgun (WGS) entry which is preliminary data.</text>
</comment>
<protein>
    <submittedName>
        <fullName evidence="1">Uncharacterized protein</fullName>
    </submittedName>
</protein>
<reference evidence="1" key="1">
    <citation type="submission" date="2022-02" db="EMBL/GenBank/DDBJ databases">
        <title>Plant Genome Project.</title>
        <authorList>
            <person name="Zhang R.-G."/>
        </authorList>
    </citation>
    <scope>NUCLEOTIDE SEQUENCE</scope>
    <source>
        <strain evidence="1">AT1</strain>
    </source>
</reference>
<accession>A0ACC0LP45</accession>
<organism evidence="1 2">
    <name type="scientific">Rhododendron molle</name>
    <name type="common">Chinese azalea</name>
    <name type="synonym">Azalea mollis</name>
    <dbReference type="NCBI Taxonomy" id="49168"/>
    <lineage>
        <taxon>Eukaryota</taxon>
        <taxon>Viridiplantae</taxon>
        <taxon>Streptophyta</taxon>
        <taxon>Embryophyta</taxon>
        <taxon>Tracheophyta</taxon>
        <taxon>Spermatophyta</taxon>
        <taxon>Magnoliopsida</taxon>
        <taxon>eudicotyledons</taxon>
        <taxon>Gunneridae</taxon>
        <taxon>Pentapetalae</taxon>
        <taxon>asterids</taxon>
        <taxon>Ericales</taxon>
        <taxon>Ericaceae</taxon>
        <taxon>Ericoideae</taxon>
        <taxon>Rhodoreae</taxon>
        <taxon>Rhododendron</taxon>
    </lineage>
</organism>
<keyword evidence="2" id="KW-1185">Reference proteome</keyword>
<dbReference type="Proteomes" id="UP001062846">
    <property type="component" value="Chromosome 11"/>
</dbReference>
<name>A0ACC0LP45_RHOML</name>
<sequence length="229" mass="25416">MRPPSQATKPLNPPIFPLEQNRNPWRSFCLWGPSGSCLLTQKGTFHNLRTTSFLLSLKGPRPNHNGSCGLFSDNVLLLRPNLPRDQARTGPCAAWLSATCPLVSAMCRSVVGRSTSLLKSTVDDLTAPTPYKWPTKGNSFNPSIQPSRPVVLLCSSEPCNSQCIVGCASVFLPVVSLFFINNDTTYTVHRPNKDKDVAEIAEMLPETCRRTTHNDKVKETIVRWRPKNL</sequence>
<evidence type="ECO:0000313" key="2">
    <source>
        <dbReference type="Proteomes" id="UP001062846"/>
    </source>
</evidence>